<protein>
    <submittedName>
        <fullName evidence="2">Uncharacterized protein</fullName>
    </submittedName>
</protein>
<feature type="transmembrane region" description="Helical" evidence="1">
    <location>
        <begin position="43"/>
        <end position="72"/>
    </location>
</feature>
<dbReference type="AlphaFoldDB" id="A0A1G2K6B7"/>
<evidence type="ECO:0000313" key="3">
    <source>
        <dbReference type="Proteomes" id="UP000178574"/>
    </source>
</evidence>
<sequence>MTSFLRRHRHFFSTAVFLAAIIGILFYVEPIKIIAAIGVKNMYVAVFLFAIVGGVSAFTATSFYASLFAFALGGGDPLFLAIFSAPGVLIGDYLFWYLGHKGKPIVKPAIEHILERTSRWLSAKPAWFIPAAAYVYTGFVPLPGEFLMVTLALIGISFKRIFIPTLFGNFTLAFIVSSSASYGISIFGFL</sequence>
<keyword evidence="1" id="KW-0812">Transmembrane</keyword>
<comment type="caution">
    <text evidence="2">The sequence shown here is derived from an EMBL/GenBank/DDBJ whole genome shotgun (WGS) entry which is preliminary data.</text>
</comment>
<evidence type="ECO:0000256" key="1">
    <source>
        <dbReference type="SAM" id="Phobius"/>
    </source>
</evidence>
<keyword evidence="1" id="KW-1133">Transmembrane helix</keyword>
<proteinExistence type="predicted"/>
<dbReference type="EMBL" id="MHQD01000045">
    <property type="protein sequence ID" value="OGZ94967.1"/>
    <property type="molecule type" value="Genomic_DNA"/>
</dbReference>
<evidence type="ECO:0000313" key="2">
    <source>
        <dbReference type="EMBL" id="OGZ94967.1"/>
    </source>
</evidence>
<accession>A0A1G2K6B7</accession>
<reference evidence="2 3" key="1">
    <citation type="journal article" date="2016" name="Nat. Commun.">
        <title>Thousands of microbial genomes shed light on interconnected biogeochemical processes in an aquifer system.</title>
        <authorList>
            <person name="Anantharaman K."/>
            <person name="Brown C.T."/>
            <person name="Hug L.A."/>
            <person name="Sharon I."/>
            <person name="Castelle C.J."/>
            <person name="Probst A.J."/>
            <person name="Thomas B.C."/>
            <person name="Singh A."/>
            <person name="Wilkins M.J."/>
            <person name="Karaoz U."/>
            <person name="Brodie E.L."/>
            <person name="Williams K.H."/>
            <person name="Hubbard S.S."/>
            <person name="Banfield J.F."/>
        </authorList>
    </citation>
    <scope>NUCLEOTIDE SEQUENCE [LARGE SCALE GENOMIC DNA]</scope>
</reference>
<feature type="transmembrane region" description="Helical" evidence="1">
    <location>
        <begin position="78"/>
        <end position="99"/>
    </location>
</feature>
<organism evidence="2 3">
    <name type="scientific">Candidatus Sungbacteria bacterium RIFCSPHIGHO2_01_FULL_50_25</name>
    <dbReference type="NCBI Taxonomy" id="1802265"/>
    <lineage>
        <taxon>Bacteria</taxon>
        <taxon>Candidatus Sungiibacteriota</taxon>
    </lineage>
</organism>
<name>A0A1G2K6B7_9BACT</name>
<gene>
    <name evidence="2" type="ORF">A2847_02215</name>
</gene>
<feature type="transmembrane region" description="Helical" evidence="1">
    <location>
        <begin position="12"/>
        <end position="31"/>
    </location>
</feature>
<dbReference type="Proteomes" id="UP000178574">
    <property type="component" value="Unassembled WGS sequence"/>
</dbReference>
<keyword evidence="1" id="KW-0472">Membrane</keyword>
<feature type="transmembrane region" description="Helical" evidence="1">
    <location>
        <begin position="170"/>
        <end position="189"/>
    </location>
</feature>